<evidence type="ECO:0000256" key="7">
    <source>
        <dbReference type="ARBA" id="ARBA00022644"/>
    </source>
</evidence>
<comment type="subcellular location">
    <subcellularLocation>
        <location evidence="1">Cytoplasm</location>
    </subcellularLocation>
</comment>
<feature type="compositionally biased region" description="Low complexity" evidence="14">
    <location>
        <begin position="516"/>
        <end position="553"/>
    </location>
</feature>
<protein>
    <recommendedName>
        <fullName evidence="5">Inositol oxygenase</fullName>
        <ecNumber evidence="4">1.13.99.1</ecNumber>
    </recommendedName>
    <alternativeName>
        <fullName evidence="11">Myo-inositol oxygenase</fullName>
    </alternativeName>
</protein>
<dbReference type="GO" id="GO:0019310">
    <property type="term" value="P:inositol catabolic process"/>
    <property type="evidence" value="ECO:0007669"/>
    <property type="project" value="InterPro"/>
</dbReference>
<dbReference type="EC" id="1.13.99.1" evidence="4"/>
<feature type="compositionally biased region" description="Low complexity" evidence="14">
    <location>
        <begin position="654"/>
        <end position="668"/>
    </location>
</feature>
<feature type="region of interest" description="Disordered" evidence="14">
    <location>
        <begin position="727"/>
        <end position="751"/>
    </location>
</feature>
<feature type="region of interest" description="Disordered" evidence="14">
    <location>
        <begin position="771"/>
        <end position="825"/>
    </location>
</feature>
<accession>A0AAD3DFV4</accession>
<feature type="binding site" evidence="13">
    <location>
        <position position="938"/>
    </location>
    <ligand>
        <name>Fe cation</name>
        <dbReference type="ChEBI" id="CHEBI:24875"/>
        <label>1</label>
    </ligand>
</feature>
<keyword evidence="6" id="KW-0963">Cytoplasm</keyword>
<feature type="region of interest" description="Disordered" evidence="14">
    <location>
        <begin position="225"/>
        <end position="293"/>
    </location>
</feature>
<evidence type="ECO:0000256" key="11">
    <source>
        <dbReference type="ARBA" id="ARBA00029668"/>
    </source>
</evidence>
<comment type="cofactor">
    <cofactor evidence="13">
        <name>Fe cation</name>
        <dbReference type="ChEBI" id="CHEBI:24875"/>
    </cofactor>
    <text evidence="13">Binds 2 iron ions per subunit.</text>
</comment>
<feature type="region of interest" description="Disordered" evidence="14">
    <location>
        <begin position="395"/>
        <end position="672"/>
    </location>
</feature>
<feature type="compositionally biased region" description="Low complexity" evidence="14">
    <location>
        <begin position="464"/>
        <end position="474"/>
    </location>
</feature>
<evidence type="ECO:0000256" key="8">
    <source>
        <dbReference type="ARBA" id="ARBA00022723"/>
    </source>
</evidence>
<feature type="compositionally biased region" description="Polar residues" evidence="14">
    <location>
        <begin position="794"/>
        <end position="804"/>
    </location>
</feature>
<evidence type="ECO:0000313" key="15">
    <source>
        <dbReference type="EMBL" id="GFR39908.1"/>
    </source>
</evidence>
<evidence type="ECO:0000256" key="14">
    <source>
        <dbReference type="SAM" id="MobiDB-lite"/>
    </source>
</evidence>
<feature type="binding site" evidence="13">
    <location>
        <position position="913"/>
    </location>
    <ligand>
        <name>Fe cation</name>
        <dbReference type="ChEBI" id="CHEBI:24875"/>
        <label>1</label>
    </ligand>
</feature>
<gene>
    <name evidence="15" type="ORF">Agub_g413</name>
</gene>
<dbReference type="PANTHER" id="PTHR12588:SF0">
    <property type="entry name" value="INOSITOL OXYGENASE"/>
    <property type="match status" value="1"/>
</dbReference>
<feature type="compositionally biased region" description="Low complexity" evidence="14">
    <location>
        <begin position="403"/>
        <end position="432"/>
    </location>
</feature>
<feature type="compositionally biased region" description="Low complexity" evidence="14">
    <location>
        <begin position="236"/>
        <end position="249"/>
    </location>
</feature>
<dbReference type="GO" id="GO:0005737">
    <property type="term" value="C:cytoplasm"/>
    <property type="evidence" value="ECO:0007669"/>
    <property type="project" value="UniProtKB-SubCell"/>
</dbReference>
<proteinExistence type="inferred from homology"/>
<evidence type="ECO:0000256" key="2">
    <source>
        <dbReference type="ARBA" id="ARBA00005167"/>
    </source>
</evidence>
<keyword evidence="7" id="KW-0060">Ascorbate biosynthesis</keyword>
<feature type="compositionally biased region" description="Basic residues" evidence="14">
    <location>
        <begin position="642"/>
        <end position="653"/>
    </location>
</feature>
<dbReference type="GO" id="GO:0050113">
    <property type="term" value="F:inositol oxygenase activity"/>
    <property type="evidence" value="ECO:0007669"/>
    <property type="project" value="UniProtKB-EC"/>
</dbReference>
<evidence type="ECO:0000256" key="9">
    <source>
        <dbReference type="ARBA" id="ARBA00023002"/>
    </source>
</evidence>
<dbReference type="EMBL" id="BMAR01000001">
    <property type="protein sequence ID" value="GFR39908.1"/>
    <property type="molecule type" value="Genomic_DNA"/>
</dbReference>
<evidence type="ECO:0000256" key="4">
    <source>
        <dbReference type="ARBA" id="ARBA00011919"/>
    </source>
</evidence>
<dbReference type="AlphaFoldDB" id="A0AAD3DFV4"/>
<comment type="similarity">
    <text evidence="3">Belongs to the myo-inositol oxygenase family.</text>
</comment>
<dbReference type="GO" id="GO:0019853">
    <property type="term" value="P:L-ascorbic acid biosynthetic process"/>
    <property type="evidence" value="ECO:0007669"/>
    <property type="project" value="UniProtKB-KW"/>
</dbReference>
<evidence type="ECO:0000256" key="12">
    <source>
        <dbReference type="ARBA" id="ARBA00048271"/>
    </source>
</evidence>
<organism evidence="15 16">
    <name type="scientific">Astrephomene gubernaculifera</name>
    <dbReference type="NCBI Taxonomy" id="47775"/>
    <lineage>
        <taxon>Eukaryota</taxon>
        <taxon>Viridiplantae</taxon>
        <taxon>Chlorophyta</taxon>
        <taxon>core chlorophytes</taxon>
        <taxon>Chlorophyceae</taxon>
        <taxon>CS clade</taxon>
        <taxon>Chlamydomonadales</taxon>
        <taxon>Astrephomenaceae</taxon>
        <taxon>Astrephomene</taxon>
    </lineage>
</organism>
<evidence type="ECO:0000256" key="10">
    <source>
        <dbReference type="ARBA" id="ARBA00023004"/>
    </source>
</evidence>
<evidence type="ECO:0000256" key="3">
    <source>
        <dbReference type="ARBA" id="ARBA00005286"/>
    </source>
</evidence>
<feature type="region of interest" description="Disordered" evidence="14">
    <location>
        <begin position="126"/>
        <end position="163"/>
    </location>
</feature>
<dbReference type="PANTHER" id="PTHR12588">
    <property type="entry name" value="MYOINOSITOL OXYGENASE"/>
    <property type="match status" value="1"/>
</dbReference>
<dbReference type="SUPFAM" id="SSF109604">
    <property type="entry name" value="HD-domain/PDEase-like"/>
    <property type="match status" value="1"/>
</dbReference>
<evidence type="ECO:0000313" key="16">
    <source>
        <dbReference type="Proteomes" id="UP001054857"/>
    </source>
</evidence>
<dbReference type="InterPro" id="IPR007828">
    <property type="entry name" value="Inositol_oxygenase"/>
</dbReference>
<dbReference type="Proteomes" id="UP001054857">
    <property type="component" value="Unassembled WGS sequence"/>
</dbReference>
<sequence>MLAYVPALAPYSRRSCSVGDLVRSQDGHVTGHDFHRAFGARLDDDDISCYPMKKCKSSTSIAQTEECALGEDRRFAVEPASNNAFGLFDADTPGACGAQRSYTLARVHQPIQSRLKHASSSNALSYQSGLSSSPLPPPIASSANASTSGRASTSFPAARTYPDEPTISNADLIGAFGILTADQWAVLHSAITGCSPPPNPTPAADAVTAAPAAAAGHRAHAPIVRDRGRGLSPGVAPAAQRAGNPAAAGTSGTGTKIAPRITETAPAGVSGGDAGPSAAAAGDERVSGGSGSSISSLLATVHSGVAAVYDSTDDNALAGQQAGGGWLYGSGGGRSGGGGGLSESRPTSFSRAKALLSSSAPVSIAAAVDGAASGGHHTGHYPSSTATTTTTDYRHHYQHQQHQHQPQQPLSRGSQPLYSQHQHQHQPQQPLSRGSQPLYSQQQHQQEDQYDYDYNPHPPQQPLQQRSHQYQRWQQHLHDHHQHLQEAQYPQHPPHPQHSQYDTGLGLRHAHHFSRSPSSLGSAPGSPAAGVPAAAAAAPALAAQQHQQHPQPSSGGGGGGGLPNAERPRPGRGLHALFHRKPDVQRTAGYSRSQPAPRHMGLGSMGGNGGGPDMGGHESGEAAAAGGSQPIPAPQRAMPHQLHARHYHMKHHQQQQPQEYYPHAQQPNNRHHSRHLHLNDQQHYSLLSRSAGPSAALAQLSSSYMTYGYRRACSSLAALDPPSGGGLDSSLIQHTDELGYGSSSDDDTEETTRRITAAFRNNNSMTRASAWGLLGEDPTPTTPTSEAARRDPWVTQNSGLSSVTGDGGEGGEGKDRDGDCDDSGLVPLTRKRSSYHLTNSHAAVELFLRLNHARQTVDFAKRQAQMFGRLDKAEMSVWEALHALNELREYEAVLMLEPGEAQQEVAELSLLEHAFQTAELCRLHHPELDWLHLVGLMHGLGKLLAHSRFGSQPQWAICGESYPLGCRFSPHILGAQYFTANPDRRRRLYNTPTGMYGPGCGLSGVTMSWCGSEYLHLVLRLNQVALPEDAMWVLRHSKFLTLTRPQSCYLPLCAPEDLARLPLLRSFQALSAFRRAELPEGFALRGEQLTGYYEGLIAKYIGLGRLRW</sequence>
<dbReference type="Pfam" id="PF05153">
    <property type="entry name" value="MIOX"/>
    <property type="match status" value="1"/>
</dbReference>
<comment type="pathway">
    <text evidence="2">Polyol metabolism; myo-inositol degradation into D-glucuronate; D-glucuronate from myo-inositol: step 1/1.</text>
</comment>
<evidence type="ECO:0000256" key="1">
    <source>
        <dbReference type="ARBA" id="ARBA00004496"/>
    </source>
</evidence>
<keyword evidence="16" id="KW-1185">Reference proteome</keyword>
<feature type="compositionally biased region" description="Gly residues" evidence="14">
    <location>
        <begin position="603"/>
        <end position="614"/>
    </location>
</feature>
<keyword evidence="8 13" id="KW-0479">Metal-binding</keyword>
<comment type="caution">
    <text evidence="15">The sequence shown here is derived from an EMBL/GenBank/DDBJ whole genome shotgun (WGS) entry which is preliminary data.</text>
</comment>
<evidence type="ECO:0000256" key="6">
    <source>
        <dbReference type="ARBA" id="ARBA00022490"/>
    </source>
</evidence>
<keyword evidence="9" id="KW-0560">Oxidoreductase</keyword>
<dbReference type="GO" id="GO:0005506">
    <property type="term" value="F:iron ion binding"/>
    <property type="evidence" value="ECO:0007669"/>
    <property type="project" value="InterPro"/>
</dbReference>
<comment type="catalytic activity">
    <reaction evidence="12">
        <text>myo-inositol + O2 = D-glucuronate + H2O + H(+)</text>
        <dbReference type="Rhea" id="RHEA:23696"/>
        <dbReference type="ChEBI" id="CHEBI:15377"/>
        <dbReference type="ChEBI" id="CHEBI:15378"/>
        <dbReference type="ChEBI" id="CHEBI:15379"/>
        <dbReference type="ChEBI" id="CHEBI:17268"/>
        <dbReference type="ChEBI" id="CHEBI:58720"/>
        <dbReference type="EC" id="1.13.99.1"/>
    </reaction>
</comment>
<name>A0AAD3DFV4_9CHLO</name>
<evidence type="ECO:0000256" key="5">
    <source>
        <dbReference type="ARBA" id="ARBA00019269"/>
    </source>
</evidence>
<evidence type="ECO:0000256" key="13">
    <source>
        <dbReference type="PIRSR" id="PIRSR607828-2"/>
    </source>
</evidence>
<keyword evidence="10 13" id="KW-0408">Iron</keyword>
<reference evidence="15 16" key="1">
    <citation type="journal article" date="2021" name="Sci. Rep.">
        <title>Genome sequencing of the multicellular alga Astrephomene provides insights into convergent evolution of germ-soma differentiation.</title>
        <authorList>
            <person name="Yamashita S."/>
            <person name="Yamamoto K."/>
            <person name="Matsuzaki R."/>
            <person name="Suzuki S."/>
            <person name="Yamaguchi H."/>
            <person name="Hirooka S."/>
            <person name="Minakuchi Y."/>
            <person name="Miyagishima S."/>
            <person name="Kawachi M."/>
            <person name="Toyoda A."/>
            <person name="Nozaki H."/>
        </authorList>
    </citation>
    <scope>NUCLEOTIDE SEQUENCE [LARGE SCALE GENOMIC DNA]</scope>
    <source>
        <strain evidence="15 16">NIES-4017</strain>
    </source>
</reference>